<keyword evidence="2" id="KW-1185">Reference proteome</keyword>
<accession>A0A4C1V409</accession>
<evidence type="ECO:0000313" key="1">
    <source>
        <dbReference type="EMBL" id="GBP33002.1"/>
    </source>
</evidence>
<protein>
    <submittedName>
        <fullName evidence="1">Uncharacterized protein</fullName>
    </submittedName>
</protein>
<dbReference type="Proteomes" id="UP000299102">
    <property type="component" value="Unassembled WGS sequence"/>
</dbReference>
<sequence length="79" mass="8952">MPARTRAAPMPRTVFALKIRRRQKNFIPSKNLNDIQFAKKVPESVLKPEWTGIKSDINISMESGTRIRTNSGPGIENMN</sequence>
<evidence type="ECO:0000313" key="2">
    <source>
        <dbReference type="Proteomes" id="UP000299102"/>
    </source>
</evidence>
<organism evidence="1 2">
    <name type="scientific">Eumeta variegata</name>
    <name type="common">Bagworm moth</name>
    <name type="synonym">Eumeta japonica</name>
    <dbReference type="NCBI Taxonomy" id="151549"/>
    <lineage>
        <taxon>Eukaryota</taxon>
        <taxon>Metazoa</taxon>
        <taxon>Ecdysozoa</taxon>
        <taxon>Arthropoda</taxon>
        <taxon>Hexapoda</taxon>
        <taxon>Insecta</taxon>
        <taxon>Pterygota</taxon>
        <taxon>Neoptera</taxon>
        <taxon>Endopterygota</taxon>
        <taxon>Lepidoptera</taxon>
        <taxon>Glossata</taxon>
        <taxon>Ditrysia</taxon>
        <taxon>Tineoidea</taxon>
        <taxon>Psychidae</taxon>
        <taxon>Oiketicinae</taxon>
        <taxon>Eumeta</taxon>
    </lineage>
</organism>
<comment type="caution">
    <text evidence="1">The sequence shown here is derived from an EMBL/GenBank/DDBJ whole genome shotgun (WGS) entry which is preliminary data.</text>
</comment>
<gene>
    <name evidence="1" type="ORF">EVAR_82840_1</name>
</gene>
<dbReference type="AlphaFoldDB" id="A0A4C1V409"/>
<dbReference type="EMBL" id="BGZK01000268">
    <property type="protein sequence ID" value="GBP33002.1"/>
    <property type="molecule type" value="Genomic_DNA"/>
</dbReference>
<reference evidence="1 2" key="1">
    <citation type="journal article" date="2019" name="Commun. Biol.">
        <title>The bagworm genome reveals a unique fibroin gene that provides high tensile strength.</title>
        <authorList>
            <person name="Kono N."/>
            <person name="Nakamura H."/>
            <person name="Ohtoshi R."/>
            <person name="Tomita M."/>
            <person name="Numata K."/>
            <person name="Arakawa K."/>
        </authorList>
    </citation>
    <scope>NUCLEOTIDE SEQUENCE [LARGE SCALE GENOMIC DNA]</scope>
</reference>
<proteinExistence type="predicted"/>
<name>A0A4C1V409_EUMVA</name>